<dbReference type="EMBL" id="JASBWS010000010">
    <property type="protein sequence ID" value="KAJ9114148.1"/>
    <property type="molecule type" value="Genomic_DNA"/>
</dbReference>
<sequence length="496" mass="55817">MLEQHSKTELAALHSPHDTDRPQGSSDAERHESSDDRLTGDMNYSTSAGFLPLSQLMNPGKLTWANPLEALGFQDRWDEICDIFRQIFYEILPLPHINRVEFYRKPCPLLQSSILLFVSRTDRGLQVFSQTQQRLISAIAERNMTSATSAKPTIARLIALLILSNLPPNPPTERLQPAEYQTSPLVAMSMAQHLELDTALYALHEEDRTAWAVEDVTTLLENLCLWYSVVHRLGCWWSRLYEESQILEQGRDIGDRFTTIRFARMYDQVQVNGFVAELKAYADSLTRLRLHLSAQPYATALYLECCAGQIGLYFRFAHRFGFELPFVLGPEPRQANIIATGRVLIQACQDLARYVNASRLNYRCVPGFHTSIAVLALGTLLQTALDASTDSTDGQERVSAELLTSACQDLSSVHPMLANVISRLQRPFPVTQAVKEFAAAGRKRQQVSQQDIKDQDLYDTLGMPPIADGIDMFTDWIWPADEDWLSGLLSLDPAVA</sequence>
<proteinExistence type="predicted"/>
<gene>
    <name evidence="1" type="ORF">QFC20_001664</name>
</gene>
<comment type="caution">
    <text evidence="1">The sequence shown here is derived from an EMBL/GenBank/DDBJ whole genome shotgun (WGS) entry which is preliminary data.</text>
</comment>
<reference evidence="1" key="1">
    <citation type="submission" date="2023-04" db="EMBL/GenBank/DDBJ databases">
        <title>Draft Genome sequencing of Naganishia species isolated from polar environments using Oxford Nanopore Technology.</title>
        <authorList>
            <person name="Leo P."/>
            <person name="Venkateswaran K."/>
        </authorList>
    </citation>
    <scope>NUCLEOTIDE SEQUENCE</scope>
    <source>
        <strain evidence="1">MNA-CCFEE 5262</strain>
    </source>
</reference>
<accession>A0ACC2WRN2</accession>
<organism evidence="1 2">
    <name type="scientific">Naganishia adeliensis</name>
    <dbReference type="NCBI Taxonomy" id="92952"/>
    <lineage>
        <taxon>Eukaryota</taxon>
        <taxon>Fungi</taxon>
        <taxon>Dikarya</taxon>
        <taxon>Basidiomycota</taxon>
        <taxon>Agaricomycotina</taxon>
        <taxon>Tremellomycetes</taxon>
        <taxon>Filobasidiales</taxon>
        <taxon>Filobasidiaceae</taxon>
        <taxon>Naganishia</taxon>
    </lineage>
</organism>
<name>A0ACC2WRN2_9TREE</name>
<evidence type="ECO:0000313" key="1">
    <source>
        <dbReference type="EMBL" id="KAJ9114148.1"/>
    </source>
</evidence>
<protein>
    <submittedName>
        <fullName evidence="1">Uncharacterized protein</fullName>
    </submittedName>
</protein>
<dbReference type="Proteomes" id="UP001230649">
    <property type="component" value="Unassembled WGS sequence"/>
</dbReference>
<keyword evidence="2" id="KW-1185">Reference proteome</keyword>
<evidence type="ECO:0000313" key="2">
    <source>
        <dbReference type="Proteomes" id="UP001230649"/>
    </source>
</evidence>